<feature type="compositionally biased region" description="Basic and acidic residues" evidence="1">
    <location>
        <begin position="114"/>
        <end position="123"/>
    </location>
</feature>
<dbReference type="EMBL" id="CAUYUJ010016450">
    <property type="protein sequence ID" value="CAK0865443.1"/>
    <property type="molecule type" value="Genomic_DNA"/>
</dbReference>
<name>A0ABN9UYQ8_9DINO</name>
<accession>A0ABN9UYQ8</accession>
<feature type="non-terminal residue" evidence="2">
    <location>
        <position position="1"/>
    </location>
</feature>
<feature type="compositionally biased region" description="Basic residues" evidence="1">
    <location>
        <begin position="52"/>
        <end position="62"/>
    </location>
</feature>
<feature type="compositionally biased region" description="Basic residues" evidence="1">
    <location>
        <begin position="78"/>
        <end position="87"/>
    </location>
</feature>
<reference evidence="2" key="1">
    <citation type="submission" date="2023-10" db="EMBL/GenBank/DDBJ databases">
        <authorList>
            <person name="Chen Y."/>
            <person name="Shah S."/>
            <person name="Dougan E. K."/>
            <person name="Thang M."/>
            <person name="Chan C."/>
        </authorList>
    </citation>
    <scope>NUCLEOTIDE SEQUENCE [LARGE SCALE GENOMIC DNA]</scope>
</reference>
<proteinExistence type="predicted"/>
<gene>
    <name evidence="2" type="ORF">PCOR1329_LOCUS52957</name>
</gene>
<evidence type="ECO:0000313" key="3">
    <source>
        <dbReference type="Proteomes" id="UP001189429"/>
    </source>
</evidence>
<dbReference type="Proteomes" id="UP001189429">
    <property type="component" value="Unassembled WGS sequence"/>
</dbReference>
<keyword evidence="3" id="KW-1185">Reference proteome</keyword>
<organism evidence="2 3">
    <name type="scientific">Prorocentrum cordatum</name>
    <dbReference type="NCBI Taxonomy" id="2364126"/>
    <lineage>
        <taxon>Eukaryota</taxon>
        <taxon>Sar</taxon>
        <taxon>Alveolata</taxon>
        <taxon>Dinophyceae</taxon>
        <taxon>Prorocentrales</taxon>
        <taxon>Prorocentraceae</taxon>
        <taxon>Prorocentrum</taxon>
    </lineage>
</organism>
<evidence type="ECO:0000313" key="2">
    <source>
        <dbReference type="EMBL" id="CAK0865443.1"/>
    </source>
</evidence>
<protein>
    <submittedName>
        <fullName evidence="2">Uncharacterized protein</fullName>
    </submittedName>
</protein>
<evidence type="ECO:0000256" key="1">
    <source>
        <dbReference type="SAM" id="MobiDB-lite"/>
    </source>
</evidence>
<sequence>GATGTARPRGPSSRQAARDVLLSLRDLGPFPEAGLSRATGGDPCRGAVCRGQRPRPARRRASGGRWRAASLTGDRKGLSHARTRRRTGPPGGPPGGPQHEHLTTVRQEAGAAEPAHRAEREGAKALALSRRPAGVEQRRTNRRRRRA</sequence>
<feature type="region of interest" description="Disordered" evidence="1">
    <location>
        <begin position="28"/>
        <end position="147"/>
    </location>
</feature>
<comment type="caution">
    <text evidence="2">The sequence shown here is derived from an EMBL/GenBank/DDBJ whole genome shotgun (WGS) entry which is preliminary data.</text>
</comment>